<organism evidence="2 3">
    <name type="scientific">Streptomyces cuspidosporus</name>
    <dbReference type="NCBI Taxonomy" id="66882"/>
    <lineage>
        <taxon>Bacteria</taxon>
        <taxon>Bacillati</taxon>
        <taxon>Actinomycetota</taxon>
        <taxon>Actinomycetes</taxon>
        <taxon>Kitasatosporales</taxon>
        <taxon>Streptomycetaceae</taxon>
        <taxon>Streptomyces</taxon>
    </lineage>
</organism>
<sequence length="120" mass="12459">MLLRPAYLAPTNELSVTIPDEELEAPSSVLEVHEQVAGELSDPCARRAGGETQDMNAPSLDLPPVTAGRTASRAGLSRWAASAGAGHAGRARRSMPAATKPGEPSVPSRACAWWPCDNGG</sequence>
<accession>A0ABP5TT09</accession>
<keyword evidence="3" id="KW-1185">Reference proteome</keyword>
<feature type="region of interest" description="Disordered" evidence="1">
    <location>
        <begin position="44"/>
        <end position="109"/>
    </location>
</feature>
<evidence type="ECO:0000256" key="1">
    <source>
        <dbReference type="SAM" id="MobiDB-lite"/>
    </source>
</evidence>
<dbReference type="EMBL" id="BAAASD010000031">
    <property type="protein sequence ID" value="GAA2360865.1"/>
    <property type="molecule type" value="Genomic_DNA"/>
</dbReference>
<evidence type="ECO:0000313" key="3">
    <source>
        <dbReference type="Proteomes" id="UP001500253"/>
    </source>
</evidence>
<gene>
    <name evidence="2" type="ORF">GCM10010246_59310</name>
</gene>
<protein>
    <submittedName>
        <fullName evidence="2">Uncharacterized protein</fullName>
    </submittedName>
</protein>
<evidence type="ECO:0000313" key="2">
    <source>
        <dbReference type="EMBL" id="GAA2360865.1"/>
    </source>
</evidence>
<comment type="caution">
    <text evidence="2">The sequence shown here is derived from an EMBL/GenBank/DDBJ whole genome shotgun (WGS) entry which is preliminary data.</text>
</comment>
<dbReference type="Proteomes" id="UP001500253">
    <property type="component" value="Unassembled WGS sequence"/>
</dbReference>
<proteinExistence type="predicted"/>
<name>A0ABP5TT09_9ACTN</name>
<reference evidence="3" key="1">
    <citation type="journal article" date="2019" name="Int. J. Syst. Evol. Microbiol.">
        <title>The Global Catalogue of Microorganisms (GCM) 10K type strain sequencing project: providing services to taxonomists for standard genome sequencing and annotation.</title>
        <authorList>
            <consortium name="The Broad Institute Genomics Platform"/>
            <consortium name="The Broad Institute Genome Sequencing Center for Infectious Disease"/>
            <person name="Wu L."/>
            <person name="Ma J."/>
        </authorList>
    </citation>
    <scope>NUCLEOTIDE SEQUENCE [LARGE SCALE GENOMIC DNA]</scope>
    <source>
        <strain evidence="3">JCM 4316</strain>
    </source>
</reference>